<evidence type="ECO:0000313" key="2">
    <source>
        <dbReference type="EMBL" id="KAH7942892.1"/>
    </source>
</evidence>
<dbReference type="PANTHER" id="PTHR43861:SF1">
    <property type="entry name" value="TRANS-ACONITATE 2-METHYLTRANSFERASE"/>
    <property type="match status" value="1"/>
</dbReference>
<dbReference type="InterPro" id="IPR013217">
    <property type="entry name" value="Methyltransf_12"/>
</dbReference>
<comment type="caution">
    <text evidence="2">The sequence shown here is derived from an EMBL/GenBank/DDBJ whole genome shotgun (WGS) entry which is preliminary data.</text>
</comment>
<evidence type="ECO:0000313" key="3">
    <source>
        <dbReference type="Proteomes" id="UP000821837"/>
    </source>
</evidence>
<keyword evidence="3" id="KW-1185">Reference proteome</keyword>
<name>A0A9D4SRA2_RHISA</name>
<protein>
    <recommendedName>
        <fullName evidence="1">Methyltransferase type 12 domain-containing protein</fullName>
    </recommendedName>
</protein>
<reference evidence="2" key="2">
    <citation type="submission" date="2021-09" db="EMBL/GenBank/DDBJ databases">
        <authorList>
            <person name="Jia N."/>
            <person name="Wang J."/>
            <person name="Shi W."/>
            <person name="Du L."/>
            <person name="Sun Y."/>
            <person name="Zhan W."/>
            <person name="Jiang J."/>
            <person name="Wang Q."/>
            <person name="Zhang B."/>
            <person name="Ji P."/>
            <person name="Sakyi L.B."/>
            <person name="Cui X."/>
            <person name="Yuan T."/>
            <person name="Jiang B."/>
            <person name="Yang W."/>
            <person name="Lam T.T.-Y."/>
            <person name="Chang Q."/>
            <person name="Ding S."/>
            <person name="Wang X."/>
            <person name="Zhu J."/>
            <person name="Ruan X."/>
            <person name="Zhao L."/>
            <person name="Wei J."/>
            <person name="Que T."/>
            <person name="Du C."/>
            <person name="Cheng J."/>
            <person name="Dai P."/>
            <person name="Han X."/>
            <person name="Huang E."/>
            <person name="Gao Y."/>
            <person name="Liu J."/>
            <person name="Shao H."/>
            <person name="Ye R."/>
            <person name="Li L."/>
            <person name="Wei W."/>
            <person name="Wang X."/>
            <person name="Wang C."/>
            <person name="Huo Q."/>
            <person name="Li W."/>
            <person name="Guo W."/>
            <person name="Chen H."/>
            <person name="Chen S."/>
            <person name="Zhou L."/>
            <person name="Zhou L."/>
            <person name="Ni X."/>
            <person name="Tian J."/>
            <person name="Zhou Y."/>
            <person name="Sheng Y."/>
            <person name="Liu T."/>
            <person name="Pan Y."/>
            <person name="Xia L."/>
            <person name="Li J."/>
            <person name="Zhao F."/>
            <person name="Cao W."/>
        </authorList>
    </citation>
    <scope>NUCLEOTIDE SEQUENCE</scope>
    <source>
        <strain evidence="2">Rsan-2018</strain>
        <tissue evidence="2">Larvae</tissue>
    </source>
</reference>
<evidence type="ECO:0000259" key="1">
    <source>
        <dbReference type="Pfam" id="PF08242"/>
    </source>
</evidence>
<dbReference type="VEuPathDB" id="VectorBase:RSAN_026459"/>
<dbReference type="PANTHER" id="PTHR43861">
    <property type="entry name" value="TRANS-ACONITATE 2-METHYLTRANSFERASE-RELATED"/>
    <property type="match status" value="1"/>
</dbReference>
<organism evidence="2 3">
    <name type="scientific">Rhipicephalus sanguineus</name>
    <name type="common">Brown dog tick</name>
    <name type="synonym">Ixodes sanguineus</name>
    <dbReference type="NCBI Taxonomy" id="34632"/>
    <lineage>
        <taxon>Eukaryota</taxon>
        <taxon>Metazoa</taxon>
        <taxon>Ecdysozoa</taxon>
        <taxon>Arthropoda</taxon>
        <taxon>Chelicerata</taxon>
        <taxon>Arachnida</taxon>
        <taxon>Acari</taxon>
        <taxon>Parasitiformes</taxon>
        <taxon>Ixodida</taxon>
        <taxon>Ixodoidea</taxon>
        <taxon>Ixodidae</taxon>
        <taxon>Rhipicephalinae</taxon>
        <taxon>Rhipicephalus</taxon>
        <taxon>Rhipicephalus</taxon>
    </lineage>
</organism>
<feature type="domain" description="Methyltransferase type 12" evidence="1">
    <location>
        <begin position="39"/>
        <end position="137"/>
    </location>
</feature>
<dbReference type="Pfam" id="PF08242">
    <property type="entry name" value="Methyltransf_12"/>
    <property type="match status" value="1"/>
</dbReference>
<accession>A0A9D4SRA2</accession>
<dbReference type="EMBL" id="JABSTV010001253">
    <property type="protein sequence ID" value="KAH7942892.1"/>
    <property type="molecule type" value="Genomic_DNA"/>
</dbReference>
<dbReference type="AlphaFoldDB" id="A0A9D4SRA2"/>
<dbReference type="Gene3D" id="3.40.50.150">
    <property type="entry name" value="Vaccinia Virus protein VP39"/>
    <property type="match status" value="1"/>
</dbReference>
<dbReference type="CDD" id="cd02440">
    <property type="entry name" value="AdoMet_MTases"/>
    <property type="match status" value="1"/>
</dbReference>
<dbReference type="SUPFAM" id="SSF53335">
    <property type="entry name" value="S-adenosyl-L-methionine-dependent methyltransferases"/>
    <property type="match status" value="1"/>
</dbReference>
<dbReference type="InterPro" id="IPR029063">
    <property type="entry name" value="SAM-dependent_MTases_sf"/>
</dbReference>
<gene>
    <name evidence="2" type="ORF">HPB52_002069</name>
</gene>
<dbReference type="Proteomes" id="UP000821837">
    <property type="component" value="Unassembled WGS sequence"/>
</dbReference>
<reference evidence="2" key="1">
    <citation type="journal article" date="2020" name="Cell">
        <title>Large-Scale Comparative Analyses of Tick Genomes Elucidate Their Genetic Diversity and Vector Capacities.</title>
        <authorList>
            <consortium name="Tick Genome and Microbiome Consortium (TIGMIC)"/>
            <person name="Jia N."/>
            <person name="Wang J."/>
            <person name="Shi W."/>
            <person name="Du L."/>
            <person name="Sun Y."/>
            <person name="Zhan W."/>
            <person name="Jiang J.F."/>
            <person name="Wang Q."/>
            <person name="Zhang B."/>
            <person name="Ji P."/>
            <person name="Bell-Sakyi L."/>
            <person name="Cui X.M."/>
            <person name="Yuan T.T."/>
            <person name="Jiang B.G."/>
            <person name="Yang W.F."/>
            <person name="Lam T.T."/>
            <person name="Chang Q.C."/>
            <person name="Ding S.J."/>
            <person name="Wang X.J."/>
            <person name="Zhu J.G."/>
            <person name="Ruan X.D."/>
            <person name="Zhao L."/>
            <person name="Wei J.T."/>
            <person name="Ye R.Z."/>
            <person name="Que T.C."/>
            <person name="Du C.H."/>
            <person name="Zhou Y.H."/>
            <person name="Cheng J.X."/>
            <person name="Dai P.F."/>
            <person name="Guo W.B."/>
            <person name="Han X.H."/>
            <person name="Huang E.J."/>
            <person name="Li L.F."/>
            <person name="Wei W."/>
            <person name="Gao Y.C."/>
            <person name="Liu J.Z."/>
            <person name="Shao H.Z."/>
            <person name="Wang X."/>
            <person name="Wang C.C."/>
            <person name="Yang T.C."/>
            <person name="Huo Q.B."/>
            <person name="Li W."/>
            <person name="Chen H.Y."/>
            <person name="Chen S.E."/>
            <person name="Zhou L.G."/>
            <person name="Ni X.B."/>
            <person name="Tian J.H."/>
            <person name="Sheng Y."/>
            <person name="Liu T."/>
            <person name="Pan Y.S."/>
            <person name="Xia L.Y."/>
            <person name="Li J."/>
            <person name="Zhao F."/>
            <person name="Cao W.C."/>
        </authorList>
    </citation>
    <scope>NUCLEOTIDE SEQUENCE</scope>
    <source>
        <strain evidence="2">Rsan-2018</strain>
    </source>
</reference>
<proteinExistence type="predicted"/>
<sequence length="283" mass="32776">MKFNPESYVRYSHYPSQFEDELVKTMHFRSPLTKDQQVLEIGSGTGHFARLYLLLHCQPCRRIVVTDLQPDMVEFGRERFSHDDIVYDVLDITTPDLSPFLERYGKFDRVFSFLAFQMIRDQKAAYANIAKLLNGEGECLVVAFSGFDIVDVWADVCRTPKWTGRIPKPRNVFNSLFNYNRVKSAAQVEAEVRDTLGGTGLQCISCEVRDHSWKYDSMDSLLEMFLAVLNFRAFVPTEEWTDFVDLWAELMHRKLCPEPGESLKLKFVVYVVHSRRAAECGKK</sequence>